<evidence type="ECO:0000313" key="5">
    <source>
        <dbReference type="EMBL" id="RVU23615.1"/>
    </source>
</evidence>
<evidence type="ECO:0000256" key="3">
    <source>
        <dbReference type="ARBA" id="ARBA00022840"/>
    </source>
</evidence>
<dbReference type="SMART" id="SM00382">
    <property type="entry name" value="AAA"/>
    <property type="match status" value="1"/>
</dbReference>
<dbReference type="InterPro" id="IPR027417">
    <property type="entry name" value="P-loop_NTPase"/>
</dbReference>
<keyword evidence="2" id="KW-0547">Nucleotide-binding</keyword>
<dbReference type="AlphaFoldDB" id="A0A437PMX7"/>
<sequence>MITLEHIDKKFGKFQALQDIQLTCKRGQCIALIGPNGSGKTTLIKTILQMVMPDKGNIIFKGEKVNNQWEYRSKIGFMPQMTRYPENMKIGELIEMMKDIRNMSTNLDEELINAFNLSSMFEKKMGTLSGGTKQKVGACLAFLFQPDLLILDEPTAGLDPLSSEKLLKKVAKEKAKGKTIIISSHILSDLDELVDDVIYMQDGKILFHTKIDELIFETSETKLTKIISRKMGSVHV</sequence>
<proteinExistence type="predicted"/>
<reference evidence="5 6" key="1">
    <citation type="submission" date="2019-01" db="EMBL/GenBank/DDBJ databases">
        <authorList>
            <person name="Chen W.-M."/>
        </authorList>
    </citation>
    <scope>NUCLEOTIDE SEQUENCE [LARGE SCALE GENOMIC DNA]</scope>
    <source>
        <strain evidence="5 6">FSY-15</strain>
    </source>
</reference>
<comment type="caution">
    <text evidence="5">The sequence shown here is derived from an EMBL/GenBank/DDBJ whole genome shotgun (WGS) entry which is preliminary data.</text>
</comment>
<accession>A0A437PMX7</accession>
<dbReference type="SUPFAM" id="SSF52540">
    <property type="entry name" value="P-loop containing nucleoside triphosphate hydrolases"/>
    <property type="match status" value="1"/>
</dbReference>
<dbReference type="InterPro" id="IPR051782">
    <property type="entry name" value="ABC_Transporter_VariousFunc"/>
</dbReference>
<gene>
    <name evidence="5" type="ORF">EOJ36_11100</name>
</gene>
<dbReference type="GO" id="GO:0016887">
    <property type="term" value="F:ATP hydrolysis activity"/>
    <property type="evidence" value="ECO:0007669"/>
    <property type="project" value="InterPro"/>
</dbReference>
<dbReference type="InterPro" id="IPR003593">
    <property type="entry name" value="AAA+_ATPase"/>
</dbReference>
<dbReference type="GO" id="GO:0005524">
    <property type="term" value="F:ATP binding"/>
    <property type="evidence" value="ECO:0007669"/>
    <property type="project" value="UniProtKB-KW"/>
</dbReference>
<evidence type="ECO:0000256" key="1">
    <source>
        <dbReference type="ARBA" id="ARBA00022448"/>
    </source>
</evidence>
<dbReference type="OrthoDB" id="9808363at2"/>
<dbReference type="Gene3D" id="3.40.50.300">
    <property type="entry name" value="P-loop containing nucleotide triphosphate hydrolases"/>
    <property type="match status" value="1"/>
</dbReference>
<feature type="domain" description="ABC transporter" evidence="4">
    <location>
        <begin position="2"/>
        <end position="227"/>
    </location>
</feature>
<organism evidence="5 6">
    <name type="scientific">Sandaracinomonas limnophila</name>
    <dbReference type="NCBI Taxonomy" id="1862386"/>
    <lineage>
        <taxon>Bacteria</taxon>
        <taxon>Pseudomonadati</taxon>
        <taxon>Bacteroidota</taxon>
        <taxon>Cytophagia</taxon>
        <taxon>Cytophagales</taxon>
        <taxon>Flectobacillaceae</taxon>
        <taxon>Sandaracinomonas</taxon>
    </lineage>
</organism>
<dbReference type="PANTHER" id="PTHR42939:SF1">
    <property type="entry name" value="ABC TRANSPORTER ATP-BINDING PROTEIN ALBC-RELATED"/>
    <property type="match status" value="1"/>
</dbReference>
<dbReference type="PROSITE" id="PS50893">
    <property type="entry name" value="ABC_TRANSPORTER_2"/>
    <property type="match status" value="1"/>
</dbReference>
<dbReference type="Pfam" id="PF00005">
    <property type="entry name" value="ABC_tran"/>
    <property type="match status" value="1"/>
</dbReference>
<keyword evidence="1" id="KW-0813">Transport</keyword>
<dbReference type="PANTHER" id="PTHR42939">
    <property type="entry name" value="ABC TRANSPORTER ATP-BINDING PROTEIN ALBC-RELATED"/>
    <property type="match status" value="1"/>
</dbReference>
<evidence type="ECO:0000259" key="4">
    <source>
        <dbReference type="PROSITE" id="PS50893"/>
    </source>
</evidence>
<protein>
    <submittedName>
        <fullName evidence="5">ABC transporter ATP-binding protein</fullName>
    </submittedName>
</protein>
<evidence type="ECO:0000256" key="2">
    <source>
        <dbReference type="ARBA" id="ARBA00022741"/>
    </source>
</evidence>
<dbReference type="InterPro" id="IPR003439">
    <property type="entry name" value="ABC_transporter-like_ATP-bd"/>
</dbReference>
<dbReference type="Proteomes" id="UP000282832">
    <property type="component" value="Unassembled WGS sequence"/>
</dbReference>
<dbReference type="EMBL" id="SACY01000005">
    <property type="protein sequence ID" value="RVU23615.1"/>
    <property type="molecule type" value="Genomic_DNA"/>
</dbReference>
<name>A0A437PMX7_9BACT</name>
<keyword evidence="6" id="KW-1185">Reference proteome</keyword>
<keyword evidence="3 5" id="KW-0067">ATP-binding</keyword>
<evidence type="ECO:0000313" key="6">
    <source>
        <dbReference type="Proteomes" id="UP000282832"/>
    </source>
</evidence>
<dbReference type="RefSeq" id="WP_127805352.1">
    <property type="nucleotide sequence ID" value="NZ_SACY01000005.1"/>
</dbReference>
<dbReference type="CDD" id="cd03230">
    <property type="entry name" value="ABC_DR_subfamily_A"/>
    <property type="match status" value="1"/>
</dbReference>